<sequence length="85" mass="9953">MAMILWSRDSNLDNRSGNWYQPNHFIPIFEHHSPQPKKEATFGRGRKKPPILLKKCDKRVHEGKAHFKASPKGMEESENTKKREV</sequence>
<comment type="caution">
    <text evidence="2">The sequence shown here is derived from an EMBL/GenBank/DDBJ whole genome shotgun (WGS) entry which is preliminary data.</text>
</comment>
<feature type="region of interest" description="Disordered" evidence="1">
    <location>
        <begin position="30"/>
        <end position="85"/>
    </location>
</feature>
<accession>A0A9W9YTD9</accession>
<protein>
    <submittedName>
        <fullName evidence="2">Uncharacterized protein</fullName>
    </submittedName>
</protein>
<dbReference type="AlphaFoldDB" id="A0A9W9YTD9"/>
<keyword evidence="3" id="KW-1185">Reference proteome</keyword>
<evidence type="ECO:0000313" key="3">
    <source>
        <dbReference type="Proteomes" id="UP001163046"/>
    </source>
</evidence>
<dbReference type="Proteomes" id="UP001163046">
    <property type="component" value="Unassembled WGS sequence"/>
</dbReference>
<evidence type="ECO:0000256" key="1">
    <source>
        <dbReference type="SAM" id="MobiDB-lite"/>
    </source>
</evidence>
<feature type="compositionally biased region" description="Basic and acidic residues" evidence="1">
    <location>
        <begin position="73"/>
        <end position="85"/>
    </location>
</feature>
<organism evidence="2 3">
    <name type="scientific">Desmophyllum pertusum</name>
    <dbReference type="NCBI Taxonomy" id="174260"/>
    <lineage>
        <taxon>Eukaryota</taxon>
        <taxon>Metazoa</taxon>
        <taxon>Cnidaria</taxon>
        <taxon>Anthozoa</taxon>
        <taxon>Hexacorallia</taxon>
        <taxon>Scleractinia</taxon>
        <taxon>Caryophylliina</taxon>
        <taxon>Caryophylliidae</taxon>
        <taxon>Desmophyllum</taxon>
    </lineage>
</organism>
<dbReference type="EMBL" id="MU827306">
    <property type="protein sequence ID" value="KAJ7363198.1"/>
    <property type="molecule type" value="Genomic_DNA"/>
</dbReference>
<evidence type="ECO:0000313" key="2">
    <source>
        <dbReference type="EMBL" id="KAJ7363198.1"/>
    </source>
</evidence>
<name>A0A9W9YTD9_9CNID</name>
<feature type="compositionally biased region" description="Basic and acidic residues" evidence="1">
    <location>
        <begin position="30"/>
        <end position="41"/>
    </location>
</feature>
<gene>
    <name evidence="2" type="ORF">OS493_011479</name>
</gene>
<reference evidence="2" key="1">
    <citation type="submission" date="2023-01" db="EMBL/GenBank/DDBJ databases">
        <title>Genome assembly of the deep-sea coral Lophelia pertusa.</title>
        <authorList>
            <person name="Herrera S."/>
            <person name="Cordes E."/>
        </authorList>
    </citation>
    <scope>NUCLEOTIDE SEQUENCE</scope>
    <source>
        <strain evidence="2">USNM1676648</strain>
        <tissue evidence="2">Polyp</tissue>
    </source>
</reference>
<proteinExistence type="predicted"/>